<sequence>MPKMKTHSGTKKRVRITGSGKLQREQTNRKHRLEVKSSKRSRKLAAIVDIAPADTKTIKRMLGR</sequence>
<dbReference type="Pfam" id="PF01632">
    <property type="entry name" value="Ribosomal_L35p"/>
    <property type="match status" value="1"/>
</dbReference>
<evidence type="ECO:0000256" key="5">
    <source>
        <dbReference type="RuleBase" id="RU000568"/>
    </source>
</evidence>
<dbReference type="InterPro" id="IPR001706">
    <property type="entry name" value="Ribosomal_bL35"/>
</dbReference>
<dbReference type="InterPro" id="IPR021137">
    <property type="entry name" value="Ribosomal_bL35-like"/>
</dbReference>
<comment type="caution">
    <text evidence="7">The sequence shown here is derived from an EMBL/GenBank/DDBJ whole genome shotgun (WGS) entry which is preliminary data.</text>
</comment>
<feature type="region of interest" description="Disordered" evidence="6">
    <location>
        <begin position="1"/>
        <end position="39"/>
    </location>
</feature>
<dbReference type="EMBL" id="BAAANY010000012">
    <property type="protein sequence ID" value="GAA1684037.1"/>
    <property type="molecule type" value="Genomic_DNA"/>
</dbReference>
<gene>
    <name evidence="4 7" type="primary">rpmI</name>
    <name evidence="7" type="ORF">GCM10009765_36780</name>
</gene>
<protein>
    <recommendedName>
        <fullName evidence="4">Large ribosomal subunit protein bL35</fullName>
    </recommendedName>
</protein>
<dbReference type="PANTHER" id="PTHR33343:SF1">
    <property type="entry name" value="LARGE RIBOSOMAL SUBUNIT PROTEIN BL35M"/>
    <property type="match status" value="1"/>
</dbReference>
<dbReference type="RefSeq" id="WP_163571895.1">
    <property type="nucleotide sequence ID" value="NZ_BAAANY010000012.1"/>
</dbReference>
<dbReference type="HAMAP" id="MF_00514">
    <property type="entry name" value="Ribosomal_bL35"/>
    <property type="match status" value="1"/>
</dbReference>
<comment type="similarity">
    <text evidence="1 4 5">Belongs to the bacterial ribosomal protein bL35 family.</text>
</comment>
<name>A0ABN2H9D4_9ACTN</name>
<evidence type="ECO:0000256" key="3">
    <source>
        <dbReference type="ARBA" id="ARBA00023274"/>
    </source>
</evidence>
<evidence type="ECO:0000313" key="8">
    <source>
        <dbReference type="Proteomes" id="UP001500618"/>
    </source>
</evidence>
<dbReference type="Gene3D" id="4.10.410.60">
    <property type="match status" value="1"/>
</dbReference>
<dbReference type="GO" id="GO:0005840">
    <property type="term" value="C:ribosome"/>
    <property type="evidence" value="ECO:0007669"/>
    <property type="project" value="UniProtKB-KW"/>
</dbReference>
<accession>A0ABN2H9D4</accession>
<evidence type="ECO:0000313" key="7">
    <source>
        <dbReference type="EMBL" id="GAA1684037.1"/>
    </source>
</evidence>
<proteinExistence type="inferred from homology"/>
<organism evidence="7 8">
    <name type="scientific">Fodinicola feengrottensis</name>
    <dbReference type="NCBI Taxonomy" id="435914"/>
    <lineage>
        <taxon>Bacteria</taxon>
        <taxon>Bacillati</taxon>
        <taxon>Actinomycetota</taxon>
        <taxon>Actinomycetes</taxon>
        <taxon>Mycobacteriales</taxon>
        <taxon>Fodinicola</taxon>
    </lineage>
</organism>
<reference evidence="7 8" key="1">
    <citation type="journal article" date="2019" name="Int. J. Syst. Evol. Microbiol.">
        <title>The Global Catalogue of Microorganisms (GCM) 10K type strain sequencing project: providing services to taxonomists for standard genome sequencing and annotation.</title>
        <authorList>
            <consortium name="The Broad Institute Genomics Platform"/>
            <consortium name="The Broad Institute Genome Sequencing Center for Infectious Disease"/>
            <person name="Wu L."/>
            <person name="Ma J."/>
        </authorList>
    </citation>
    <scope>NUCLEOTIDE SEQUENCE [LARGE SCALE GENOMIC DNA]</scope>
    <source>
        <strain evidence="7 8">JCM 14718</strain>
    </source>
</reference>
<feature type="compositionally biased region" description="Basic residues" evidence="6">
    <location>
        <begin position="1"/>
        <end position="15"/>
    </location>
</feature>
<dbReference type="Proteomes" id="UP001500618">
    <property type="component" value="Unassembled WGS sequence"/>
</dbReference>
<evidence type="ECO:0000256" key="4">
    <source>
        <dbReference type="HAMAP-Rule" id="MF_00514"/>
    </source>
</evidence>
<dbReference type="InterPro" id="IPR037229">
    <property type="entry name" value="Ribosomal_bL35_sf"/>
</dbReference>
<dbReference type="SUPFAM" id="SSF143034">
    <property type="entry name" value="L35p-like"/>
    <property type="match status" value="1"/>
</dbReference>
<feature type="compositionally biased region" description="Basic residues" evidence="6">
    <location>
        <begin position="29"/>
        <end position="39"/>
    </location>
</feature>
<dbReference type="NCBIfam" id="TIGR00001">
    <property type="entry name" value="rpmI_bact"/>
    <property type="match status" value="1"/>
</dbReference>
<keyword evidence="2 4" id="KW-0689">Ribosomal protein</keyword>
<keyword evidence="8" id="KW-1185">Reference proteome</keyword>
<keyword evidence="3 4" id="KW-0687">Ribonucleoprotein</keyword>
<evidence type="ECO:0000256" key="2">
    <source>
        <dbReference type="ARBA" id="ARBA00022980"/>
    </source>
</evidence>
<evidence type="ECO:0000256" key="1">
    <source>
        <dbReference type="ARBA" id="ARBA00006598"/>
    </source>
</evidence>
<evidence type="ECO:0000256" key="6">
    <source>
        <dbReference type="SAM" id="MobiDB-lite"/>
    </source>
</evidence>
<dbReference type="PRINTS" id="PR00064">
    <property type="entry name" value="RIBOSOMALL35"/>
</dbReference>
<dbReference type="PANTHER" id="PTHR33343">
    <property type="entry name" value="54S RIBOSOMAL PROTEIN BL35M"/>
    <property type="match status" value="1"/>
</dbReference>